<evidence type="ECO:0000313" key="1">
    <source>
        <dbReference type="EMBL" id="MBV6342705.1"/>
    </source>
</evidence>
<accession>A0ABS6S1I0</accession>
<organism evidence="1 2">
    <name type="scientific">Candidatus Magnetobacterium casense</name>
    <dbReference type="NCBI Taxonomy" id="1455061"/>
    <lineage>
        <taxon>Bacteria</taxon>
        <taxon>Pseudomonadati</taxon>
        <taxon>Nitrospirota</taxon>
        <taxon>Thermodesulfovibrionia</taxon>
        <taxon>Thermodesulfovibrionales</taxon>
        <taxon>Candidatus Magnetobacteriaceae</taxon>
        <taxon>Candidatus Magnetobacterium</taxon>
    </lineage>
</organism>
<gene>
    <name evidence="1" type="ORF">HWQ67_14045</name>
</gene>
<dbReference type="RefSeq" id="WP_218253319.1">
    <property type="nucleotide sequence ID" value="NZ_JABXWD010000322.1"/>
</dbReference>
<comment type="caution">
    <text evidence="1">The sequence shown here is derived from an EMBL/GenBank/DDBJ whole genome shotgun (WGS) entry which is preliminary data.</text>
</comment>
<keyword evidence="2" id="KW-1185">Reference proteome</keyword>
<protein>
    <recommendedName>
        <fullName evidence="3">Secreted protein</fullName>
    </recommendedName>
</protein>
<evidence type="ECO:0008006" key="3">
    <source>
        <dbReference type="Google" id="ProtNLM"/>
    </source>
</evidence>
<reference evidence="1 2" key="1">
    <citation type="journal article" date="2020" name="J Geophys Res Biogeosci">
        <title>Magnetotaxis as an Adaptation to Enable Bacterial Shuttling of Microbial Sulfur and Sulfur Cycling Across Aquatic Oxic#Anoxic Interfaces.</title>
        <authorList>
            <person name="Li J."/>
            <person name="Liu P."/>
            <person name="Wang J."/>
            <person name="Roberts A.P."/>
            <person name="Pan Y."/>
        </authorList>
    </citation>
    <scope>NUCLEOTIDE SEQUENCE [LARGE SCALE GENOMIC DNA]</scope>
    <source>
        <strain evidence="1 2">MYR-1_YQ</strain>
    </source>
</reference>
<proteinExistence type="predicted"/>
<name>A0ABS6S1I0_9BACT</name>
<sequence>MKRVWMSVSMSFALMFLLAGVSFGASITGEVMFINKENGAFSVKSKDVELSFNTSTSMIRDFNAGDVVNVDYAIESDHTKVLSVSANIITRYIRSFTSDELGRKSDMRQIYGQVVSVDGAKGFLVVKADGIEAPFKCPKSMLSGVEVDNTVNVNYVVENGKARVSNISVKKDTALVY</sequence>
<evidence type="ECO:0000313" key="2">
    <source>
        <dbReference type="Proteomes" id="UP001196980"/>
    </source>
</evidence>
<dbReference type="Proteomes" id="UP001196980">
    <property type="component" value="Unassembled WGS sequence"/>
</dbReference>
<dbReference type="EMBL" id="JABXWD010000322">
    <property type="protein sequence ID" value="MBV6342705.1"/>
    <property type="molecule type" value="Genomic_DNA"/>
</dbReference>